<organism evidence="1 2">
    <name type="scientific">Haloactinospora alba</name>
    <dbReference type="NCBI Taxonomy" id="405555"/>
    <lineage>
        <taxon>Bacteria</taxon>
        <taxon>Bacillati</taxon>
        <taxon>Actinomycetota</taxon>
        <taxon>Actinomycetes</taxon>
        <taxon>Streptosporangiales</taxon>
        <taxon>Nocardiopsidaceae</taxon>
        <taxon>Haloactinospora</taxon>
    </lineage>
</organism>
<comment type="caution">
    <text evidence="1">The sequence shown here is derived from an EMBL/GenBank/DDBJ whole genome shotgun (WGS) entry which is preliminary data.</text>
</comment>
<protein>
    <recommendedName>
        <fullName evidence="3">PE-PGRS family protein</fullName>
    </recommendedName>
</protein>
<gene>
    <name evidence="1" type="ORF">FHX37_0996</name>
</gene>
<dbReference type="EMBL" id="VFQC01000001">
    <property type="protein sequence ID" value="TQN31106.1"/>
    <property type="molecule type" value="Genomic_DNA"/>
</dbReference>
<sequence>MRFRLKGDEYRIDRAEVEARMEGRTPEPLHEHWVEVNGCRWPPKQVLHEVLHVSRADFTTHTALRHLDRLGFATSVSAVAAEDAFAAPAEALRTLIAFTGSGTLTQDIARLEGRLQGVDRNTAEDVGLASALSEDLLQAALLIRQHAGRISDIIHAATITQVLPLILDEAERVTVRPSLGAGNDPSRTFDVETDHRVAEFKVAVWKGRDAMRKRGVFQDLVHLALDETDRRAQLYVVGQQPIHFLRSSTTSADWGLSRASPHLRQKFDERFGSRQVRVCDFANGPAANVELIDLGDLLPVFRERATDGTEV</sequence>
<evidence type="ECO:0000313" key="1">
    <source>
        <dbReference type="EMBL" id="TQN31106.1"/>
    </source>
</evidence>
<keyword evidence="2" id="KW-1185">Reference proteome</keyword>
<evidence type="ECO:0008006" key="3">
    <source>
        <dbReference type="Google" id="ProtNLM"/>
    </source>
</evidence>
<proteinExistence type="predicted"/>
<reference evidence="1 2" key="1">
    <citation type="submission" date="2019-06" db="EMBL/GenBank/DDBJ databases">
        <title>Sequencing the genomes of 1000 actinobacteria strains.</title>
        <authorList>
            <person name="Klenk H.-P."/>
        </authorList>
    </citation>
    <scope>NUCLEOTIDE SEQUENCE [LARGE SCALE GENOMIC DNA]</scope>
    <source>
        <strain evidence="1 2">DSM 45015</strain>
    </source>
</reference>
<name>A0A543NGX3_9ACTN</name>
<dbReference type="Proteomes" id="UP000317422">
    <property type="component" value="Unassembled WGS sequence"/>
</dbReference>
<accession>A0A543NGX3</accession>
<dbReference type="RefSeq" id="WP_141922365.1">
    <property type="nucleotide sequence ID" value="NZ_VFQC01000001.1"/>
</dbReference>
<evidence type="ECO:0000313" key="2">
    <source>
        <dbReference type="Proteomes" id="UP000317422"/>
    </source>
</evidence>
<dbReference type="AlphaFoldDB" id="A0A543NGX3"/>
<dbReference type="OrthoDB" id="6397886at2"/>